<proteinExistence type="predicted"/>
<accession>A0ABR3WEK8</accession>
<evidence type="ECO:0000259" key="3">
    <source>
        <dbReference type="Pfam" id="PF20776"/>
    </source>
</evidence>
<feature type="domain" description="SLS1 first KH" evidence="2">
    <location>
        <begin position="255"/>
        <end position="324"/>
    </location>
</feature>
<feature type="domain" description="SLS1 second KH" evidence="4">
    <location>
        <begin position="331"/>
        <end position="394"/>
    </location>
</feature>
<dbReference type="InterPro" id="IPR048400">
    <property type="entry name" value="SLS1_N"/>
</dbReference>
<dbReference type="InterPro" id="IPR032741">
    <property type="entry name" value="Sls1_KH-1"/>
</dbReference>
<evidence type="ECO:0000259" key="5">
    <source>
        <dbReference type="Pfam" id="PF20778"/>
    </source>
</evidence>
<dbReference type="Pfam" id="PF20777">
    <property type="entry name" value="KH_SLS1_2"/>
    <property type="match status" value="1"/>
</dbReference>
<reference evidence="6 7" key="1">
    <citation type="journal article" date="2024" name="IMA Fungus">
        <title>IMA Genome - F19 : A genome assembly and annotation guide to empower mycologists, including annotated draft genome sequences of Ceratocystis pirilliformis, Diaporthe australafricana, Fusarium ophioides, Paecilomyces lecythidis, and Sporothrix stenoceras.</title>
        <authorList>
            <person name="Aylward J."/>
            <person name="Wilson A.M."/>
            <person name="Visagie C.M."/>
            <person name="Spraker J."/>
            <person name="Barnes I."/>
            <person name="Buitendag C."/>
            <person name="Ceriani C."/>
            <person name="Del Mar Angel L."/>
            <person name="du Plessis D."/>
            <person name="Fuchs T."/>
            <person name="Gasser K."/>
            <person name="Kramer D."/>
            <person name="Li W."/>
            <person name="Munsamy K."/>
            <person name="Piso A."/>
            <person name="Price J.L."/>
            <person name="Sonnekus B."/>
            <person name="Thomas C."/>
            <person name="van der Nest A."/>
            <person name="van Dijk A."/>
            <person name="van Heerden A."/>
            <person name="van Vuuren N."/>
            <person name="Yilmaz N."/>
            <person name="Duong T.A."/>
            <person name="van der Merwe N.A."/>
            <person name="Wingfield M.J."/>
            <person name="Wingfield B.D."/>
        </authorList>
    </citation>
    <scope>NUCLEOTIDE SEQUENCE [LARGE SCALE GENOMIC DNA]</scope>
    <source>
        <strain evidence="6 7">CMW 18300</strain>
    </source>
</reference>
<keyword evidence="7" id="KW-1185">Reference proteome</keyword>
<evidence type="ECO:0008006" key="8">
    <source>
        <dbReference type="Google" id="ProtNLM"/>
    </source>
</evidence>
<sequence length="844" mass="95346">MATDPITQENPSGILYNNHQKRAEEDSEDVQLRTLVRNVKARKREHRRGHMMLVEDASKLSVDTLGKAAEVIVLRDKRDQRRKASLKETSSEEPESAGLKVEDLLDEQESVSPDNVIRNIHGLKPKHQIVSQREFKSLFNTLLGGFTTLQLEKYVMWYREQSILETIKDEVFGEDETSSKELTIPEDVLDRKGEYAWMIEQTHWTPDVDGAVKEAHYPLTGYVMKSMPPKQRLVVQLMRECWEVSIQELLDGNGVVEIRVRDLEFKLLTLGNQRWLQKIARIFLKGGGGQQMEVERSSNLVRVTAPRSVAETCVHALDETLQKIKTKTFKLDQVPMQRLDAGILQELGRITNSVVEFGRLKEVVQVSWVDIRDEKAQSTLEDSGDVVFRLLLSAHASARTSNSITVYPDVEDKGRIVNDYSNKEKLLWMDRRREWARLCLPLTPDQPRADTSWPPTTEVLQFKVEPAEEDLALPTSTLQPRLDALHQNARPIGIPGSEQEQPEEQTKAQLSERESESRAVKVTPSGWRPFKIITKAAFGHILHLNEPELAQNIARPPISTSLASWPRAFAPLTPPVAQMELPGWVPYDETKNQESTILMRFVPYSGDAEYSDSSTFYNNRAPPLELRLTATDRTVIAIQSLRAMNKISISDILLPAEHVDVRTIQHEYAELPAATVDSTAGMEPLQDFLRNSRLELGNSKLVTPPRLHSLGLPRWLMAPPPGAAAGAAAAARHLLPHTPEGNELRRTSYVFAGLEVHRALATTYDGWKLVYTSIESGQARGGLRAELSLEAVPGYDVDLRRAKEAINTTFFLRSLYQLARGQKGHVVRRASDEEQVRTTISWVR</sequence>
<dbReference type="Proteomes" id="UP001583177">
    <property type="component" value="Unassembled WGS sequence"/>
</dbReference>
<comment type="caution">
    <text evidence="6">The sequence shown here is derived from an EMBL/GenBank/DDBJ whole genome shotgun (WGS) entry which is preliminary data.</text>
</comment>
<evidence type="ECO:0000256" key="1">
    <source>
        <dbReference type="SAM" id="MobiDB-lite"/>
    </source>
</evidence>
<feature type="region of interest" description="Disordered" evidence="1">
    <location>
        <begin position="1"/>
        <end position="27"/>
    </location>
</feature>
<gene>
    <name evidence="6" type="ORF">Daus18300_009441</name>
</gene>
<name>A0ABR3WEK8_9PEZI</name>
<dbReference type="InterPro" id="IPR048748">
    <property type="entry name" value="SLS1_KH2"/>
</dbReference>
<evidence type="ECO:0000313" key="7">
    <source>
        <dbReference type="Proteomes" id="UP001583177"/>
    </source>
</evidence>
<protein>
    <recommendedName>
        <fullName evidence="8">Mediator of RNA polymerase II transcription subunit 17</fullName>
    </recommendedName>
</protein>
<evidence type="ECO:0000259" key="4">
    <source>
        <dbReference type="Pfam" id="PF20777"/>
    </source>
</evidence>
<feature type="domain" description="SLS1 C-terminal" evidence="5">
    <location>
        <begin position="424"/>
        <end position="816"/>
    </location>
</feature>
<dbReference type="Pfam" id="PF14611">
    <property type="entry name" value="KH_SLS1_1"/>
    <property type="match status" value="1"/>
</dbReference>
<evidence type="ECO:0000313" key="6">
    <source>
        <dbReference type="EMBL" id="KAL1859722.1"/>
    </source>
</evidence>
<feature type="compositionally biased region" description="Polar residues" evidence="1">
    <location>
        <begin position="1"/>
        <end position="18"/>
    </location>
</feature>
<organism evidence="6 7">
    <name type="scientific">Diaporthe australafricana</name>
    <dbReference type="NCBI Taxonomy" id="127596"/>
    <lineage>
        <taxon>Eukaryota</taxon>
        <taxon>Fungi</taxon>
        <taxon>Dikarya</taxon>
        <taxon>Ascomycota</taxon>
        <taxon>Pezizomycotina</taxon>
        <taxon>Sordariomycetes</taxon>
        <taxon>Sordariomycetidae</taxon>
        <taxon>Diaporthales</taxon>
        <taxon>Diaporthaceae</taxon>
        <taxon>Diaporthe</taxon>
    </lineage>
</organism>
<feature type="region of interest" description="Disordered" evidence="1">
    <location>
        <begin position="491"/>
        <end position="520"/>
    </location>
</feature>
<feature type="compositionally biased region" description="Basic and acidic residues" evidence="1">
    <location>
        <begin position="504"/>
        <end position="519"/>
    </location>
</feature>
<dbReference type="Pfam" id="PF20776">
    <property type="entry name" value="SLS1_N"/>
    <property type="match status" value="1"/>
</dbReference>
<evidence type="ECO:0000259" key="2">
    <source>
        <dbReference type="Pfam" id="PF14611"/>
    </source>
</evidence>
<dbReference type="InterPro" id="IPR048401">
    <property type="entry name" value="SLS1_C"/>
</dbReference>
<dbReference type="Pfam" id="PF20778">
    <property type="entry name" value="SLS1_C"/>
    <property type="match status" value="1"/>
</dbReference>
<feature type="domain" description="SLS1 N-terminal" evidence="3">
    <location>
        <begin position="109"/>
        <end position="247"/>
    </location>
</feature>
<dbReference type="EMBL" id="JAWRVE010000096">
    <property type="protein sequence ID" value="KAL1859722.1"/>
    <property type="molecule type" value="Genomic_DNA"/>
</dbReference>